<accession>A0A0G0BKH9</accession>
<evidence type="ECO:0000313" key="1">
    <source>
        <dbReference type="EMBL" id="KKP70009.1"/>
    </source>
</evidence>
<protein>
    <submittedName>
        <fullName evidence="1">Uncharacterized protein</fullName>
    </submittedName>
</protein>
<dbReference type="STRING" id="1618350.UR67_C0002G0129"/>
<dbReference type="Proteomes" id="UP000034581">
    <property type="component" value="Unassembled WGS sequence"/>
</dbReference>
<sequence>MALDQSISLTFDNMNQDIIKSFFRLLDDYLIGDLNTMIYKVLDMPIGGLSYPSVHTILCGMELLGIVLSKGKKDEHAFGYFWDNYFVKDNSQYNDKRLQKIFRYTIRNGTAHFFLVKFGIQLTKRNKGNLTKTQNDELNIDIKSFYLDFQKTYQRIKNESLNKKNQQLQNSFIEGYRILLNELQATKQDVNQYIQNIPEFPTLNVNLQSISSGASGVNYNQKTEIIARKTTTSGTKLQEFIK</sequence>
<reference evidence="1 2" key="1">
    <citation type="journal article" date="2015" name="Nature">
        <title>rRNA introns, odd ribosomes, and small enigmatic genomes across a large radiation of phyla.</title>
        <authorList>
            <person name="Brown C.T."/>
            <person name="Hug L.A."/>
            <person name="Thomas B.C."/>
            <person name="Sharon I."/>
            <person name="Castelle C.J."/>
            <person name="Singh A."/>
            <person name="Wilkins M.J."/>
            <person name="Williams K.H."/>
            <person name="Banfield J.F."/>
        </authorList>
    </citation>
    <scope>NUCLEOTIDE SEQUENCE [LARGE SCALE GENOMIC DNA]</scope>
</reference>
<dbReference type="EMBL" id="LBQB01000002">
    <property type="protein sequence ID" value="KKP70009.1"/>
    <property type="molecule type" value="Genomic_DNA"/>
</dbReference>
<organism evidence="1 2">
    <name type="scientific">candidate division CPR3 bacterium GW2011_GWF2_35_18</name>
    <dbReference type="NCBI Taxonomy" id="1618350"/>
    <lineage>
        <taxon>Bacteria</taxon>
        <taxon>Bacteria division CPR3</taxon>
    </lineage>
</organism>
<proteinExistence type="predicted"/>
<name>A0A0G0BKH9_UNCC3</name>
<evidence type="ECO:0000313" key="2">
    <source>
        <dbReference type="Proteomes" id="UP000034581"/>
    </source>
</evidence>
<comment type="caution">
    <text evidence="1">The sequence shown here is derived from an EMBL/GenBank/DDBJ whole genome shotgun (WGS) entry which is preliminary data.</text>
</comment>
<dbReference type="AlphaFoldDB" id="A0A0G0BKH9"/>
<gene>
    <name evidence="1" type="ORF">UR67_C0002G0129</name>
</gene>